<dbReference type="RefSeq" id="WP_138526855.1">
    <property type="nucleotide sequence ID" value="NZ_SWDV01000070.1"/>
</dbReference>
<proteinExistence type="predicted"/>
<gene>
    <name evidence="2" type="ORF">FAS41_29725</name>
</gene>
<feature type="region of interest" description="Disordered" evidence="1">
    <location>
        <begin position="1"/>
        <end position="22"/>
    </location>
</feature>
<organism evidence="2 3">
    <name type="scientific">Pseudomonas nicosulfuronedens</name>
    <dbReference type="NCBI Taxonomy" id="2571105"/>
    <lineage>
        <taxon>Bacteria</taxon>
        <taxon>Pseudomonadati</taxon>
        <taxon>Pseudomonadota</taxon>
        <taxon>Gammaproteobacteria</taxon>
        <taxon>Pseudomonadales</taxon>
        <taxon>Pseudomonadaceae</taxon>
        <taxon>Pseudomonas</taxon>
    </lineage>
</organism>
<name>A0A5R9QM65_9PSED</name>
<accession>A0A5R9QM65</accession>
<protein>
    <submittedName>
        <fullName evidence="2">Uncharacterized protein</fullName>
    </submittedName>
</protein>
<evidence type="ECO:0000313" key="2">
    <source>
        <dbReference type="EMBL" id="TLX69895.1"/>
    </source>
</evidence>
<reference evidence="2 3" key="1">
    <citation type="submission" date="2019-04" db="EMBL/GenBank/DDBJ databases">
        <authorList>
            <person name="Li M."/>
        </authorList>
    </citation>
    <scope>NUCLEOTIDE SEQUENCE [LARGE SCALE GENOMIC DNA]</scope>
    <source>
        <strain evidence="2 3">LAM1902</strain>
    </source>
</reference>
<evidence type="ECO:0000256" key="1">
    <source>
        <dbReference type="SAM" id="MobiDB-lite"/>
    </source>
</evidence>
<sequence length="277" mass="30425">MYQALASRPGVPTSTASLATPPEVPQPEVVLLHQAIQLLWEVAQCKENAVDPRWHAKLDELMGRIGDSLPDLLAPQSEVETQQKGAWTANLTLAGVVQAAAWMLRTQDESPGLGMRCAEMLSAALQADAEAERAPLADAEAVVTLTEIWTAIGRQPSMMPRKNGVVGMLRIIAGTSGQEMTAALQDVIRERRRQQDEEGFTFAHDDRLSVAELARAAGCYAMGAADLIRTIRPFWPWDQASLKFKHQRQNLVMAAATSLTALERFDRLHNPQPVTDR</sequence>
<keyword evidence="3" id="KW-1185">Reference proteome</keyword>
<dbReference type="EMBL" id="SWDV01000070">
    <property type="protein sequence ID" value="TLX69895.1"/>
    <property type="molecule type" value="Genomic_DNA"/>
</dbReference>
<comment type="caution">
    <text evidence="2">The sequence shown here is derived from an EMBL/GenBank/DDBJ whole genome shotgun (WGS) entry which is preliminary data.</text>
</comment>
<evidence type="ECO:0000313" key="3">
    <source>
        <dbReference type="Proteomes" id="UP000306635"/>
    </source>
</evidence>
<dbReference type="Proteomes" id="UP000306635">
    <property type="component" value="Unassembled WGS sequence"/>
</dbReference>
<dbReference type="GeneID" id="300409116"/>
<dbReference type="AlphaFoldDB" id="A0A5R9QM65"/>